<organism evidence="7 8">
    <name type="scientific">Chrysochromulina tobinii</name>
    <dbReference type="NCBI Taxonomy" id="1460289"/>
    <lineage>
        <taxon>Eukaryota</taxon>
        <taxon>Haptista</taxon>
        <taxon>Haptophyta</taxon>
        <taxon>Prymnesiophyceae</taxon>
        <taxon>Prymnesiales</taxon>
        <taxon>Chrysochromulinaceae</taxon>
        <taxon>Chrysochromulina</taxon>
    </lineage>
</organism>
<accession>A0A0M0K7A4</accession>
<dbReference type="AlphaFoldDB" id="A0A0M0K7A4"/>
<reference evidence="8" key="1">
    <citation type="journal article" date="2015" name="PLoS Genet.">
        <title>Genome Sequence and Transcriptome Analyses of Chrysochromulina tobin: Metabolic Tools for Enhanced Algal Fitness in the Prominent Order Prymnesiales (Haptophyceae).</title>
        <authorList>
            <person name="Hovde B.T."/>
            <person name="Deodato C.R."/>
            <person name="Hunsperger H.M."/>
            <person name="Ryken S.A."/>
            <person name="Yost W."/>
            <person name="Jha R.K."/>
            <person name="Patterson J."/>
            <person name="Monnat R.J. Jr."/>
            <person name="Barlow S.B."/>
            <person name="Starkenburg S.R."/>
            <person name="Cattolico R.A."/>
        </authorList>
    </citation>
    <scope>NUCLEOTIDE SEQUENCE</scope>
    <source>
        <strain evidence="8">CCMP291</strain>
    </source>
</reference>
<evidence type="ECO:0000256" key="1">
    <source>
        <dbReference type="ARBA" id="ARBA00022723"/>
    </source>
</evidence>
<dbReference type="OrthoDB" id="432829at2759"/>
<evidence type="ECO:0000256" key="2">
    <source>
        <dbReference type="ARBA" id="ARBA00022771"/>
    </source>
</evidence>
<dbReference type="InterPro" id="IPR013083">
    <property type="entry name" value="Znf_RING/FYVE/PHD"/>
</dbReference>
<feature type="non-terminal residue" evidence="7">
    <location>
        <position position="1"/>
    </location>
</feature>
<evidence type="ECO:0000313" key="8">
    <source>
        <dbReference type="Proteomes" id="UP000037460"/>
    </source>
</evidence>
<evidence type="ECO:0000256" key="3">
    <source>
        <dbReference type="ARBA" id="ARBA00022833"/>
    </source>
</evidence>
<feature type="compositionally biased region" description="Basic and acidic residues" evidence="5">
    <location>
        <begin position="191"/>
        <end position="206"/>
    </location>
</feature>
<evidence type="ECO:0000256" key="5">
    <source>
        <dbReference type="SAM" id="MobiDB-lite"/>
    </source>
</evidence>
<keyword evidence="1" id="KW-0479">Metal-binding</keyword>
<feature type="region of interest" description="Disordered" evidence="5">
    <location>
        <begin position="162"/>
        <end position="236"/>
    </location>
</feature>
<name>A0A0M0K7A4_9EUKA</name>
<dbReference type="Proteomes" id="UP000037460">
    <property type="component" value="Unassembled WGS sequence"/>
</dbReference>
<protein>
    <recommendedName>
        <fullName evidence="6">PHD-type domain-containing protein</fullName>
    </recommendedName>
</protein>
<dbReference type="SMART" id="SM00249">
    <property type="entry name" value="PHD"/>
    <property type="match status" value="1"/>
</dbReference>
<dbReference type="InterPro" id="IPR001965">
    <property type="entry name" value="Znf_PHD"/>
</dbReference>
<evidence type="ECO:0000259" key="6">
    <source>
        <dbReference type="PROSITE" id="PS50016"/>
    </source>
</evidence>
<proteinExistence type="predicted"/>
<comment type="caution">
    <text evidence="7">The sequence shown here is derived from an EMBL/GenBank/DDBJ whole genome shotgun (WGS) entry which is preliminary data.</text>
</comment>
<keyword evidence="3" id="KW-0862">Zinc</keyword>
<evidence type="ECO:0000256" key="4">
    <source>
        <dbReference type="PROSITE-ProRule" id="PRU00146"/>
    </source>
</evidence>
<sequence>PLLDTPTVLVRHAVDGTEEWVCADHLRPRPPAAPHDLPWLAKLTKTELLDLRYEGSWWEVQLLSREAKTERLQVLLQNPSKIRVVAVRYGKVHEVSPADLRPWWQRDDAGDWVFTLAKRARTLDQWRATLMFAQLKIRMAYRVCGRNGCTLINVGGYAHPGLCRPPVPTGSKRPREPAQPFRLQQESSPRSSEERTRRPPAQEEARSGASGRRHHGKKKQRGAYTPAPGKALDADESDPEAERWCAVCHDGAWNEPGFNLRGEWIEGNWILFCDGEQRYGCKNAYHTLCLEPPLLAVPEGDWFCPVCVARQAAMAPAMAPAMTSAMAPATDVALAMDDQDVEEWTAAMDDHDLEESEGSVPFSAHPGAPLPAWRIEEVD</sequence>
<gene>
    <name evidence="7" type="ORF">Ctob_015742</name>
</gene>
<keyword evidence="2 4" id="KW-0863">Zinc-finger</keyword>
<keyword evidence="8" id="KW-1185">Reference proteome</keyword>
<dbReference type="PANTHER" id="PTHR24102">
    <property type="entry name" value="PHD FINGER PROTEIN"/>
    <property type="match status" value="1"/>
</dbReference>
<feature type="domain" description="PHD-type" evidence="6">
    <location>
        <begin position="242"/>
        <end position="310"/>
    </location>
</feature>
<dbReference type="GO" id="GO:0008270">
    <property type="term" value="F:zinc ion binding"/>
    <property type="evidence" value="ECO:0007669"/>
    <property type="project" value="UniProtKB-KW"/>
</dbReference>
<dbReference type="PROSITE" id="PS50016">
    <property type="entry name" value="ZF_PHD_2"/>
    <property type="match status" value="1"/>
</dbReference>
<evidence type="ECO:0000313" key="7">
    <source>
        <dbReference type="EMBL" id="KOO34278.1"/>
    </source>
</evidence>
<feature type="compositionally biased region" description="Basic residues" evidence="5">
    <location>
        <begin position="211"/>
        <end position="221"/>
    </location>
</feature>
<dbReference type="Pfam" id="PF00628">
    <property type="entry name" value="PHD"/>
    <property type="match status" value="1"/>
</dbReference>
<dbReference type="EMBL" id="JWZX01001271">
    <property type="protein sequence ID" value="KOO34278.1"/>
    <property type="molecule type" value="Genomic_DNA"/>
</dbReference>
<dbReference type="InterPro" id="IPR019787">
    <property type="entry name" value="Znf_PHD-finger"/>
</dbReference>
<dbReference type="InterPro" id="IPR011011">
    <property type="entry name" value="Znf_FYVE_PHD"/>
</dbReference>
<dbReference type="PANTHER" id="PTHR24102:SF28">
    <property type="entry name" value="PHD-TYPE DOMAIN-CONTAINING PROTEIN"/>
    <property type="match status" value="1"/>
</dbReference>
<dbReference type="SUPFAM" id="SSF57903">
    <property type="entry name" value="FYVE/PHD zinc finger"/>
    <property type="match status" value="1"/>
</dbReference>
<dbReference type="Gene3D" id="3.30.40.10">
    <property type="entry name" value="Zinc/RING finger domain, C3HC4 (zinc finger)"/>
    <property type="match status" value="1"/>
</dbReference>